<protein>
    <recommendedName>
        <fullName evidence="3">Lipoprotein</fullName>
    </recommendedName>
</protein>
<proteinExistence type="predicted"/>
<sequence>MNKLLLFLSFVFLFSCERKPPYHYVIKNESGVDIVFIPYENDQPIVAKKVMLKNNRFIDKRFIASAGHERLTMDEVLFDHYNEATHIEIVFNNQKKVLYEGCHIDFQNCLNNPRSIFYYKFNDDYNSIYTVTAEDYQNAVDCNGNCY</sequence>
<accession>A0A376BY33</accession>
<reference evidence="1 2" key="1">
    <citation type="submission" date="2018-06" db="EMBL/GenBank/DDBJ databases">
        <authorList>
            <consortium name="Pathogen Informatics"/>
            <person name="Doyle S."/>
        </authorList>
    </citation>
    <scope>NUCLEOTIDE SEQUENCE [LARGE SCALE GENOMIC DNA]</scope>
    <source>
        <strain evidence="1 2">NCTC11661</strain>
    </source>
</reference>
<dbReference type="Proteomes" id="UP000255515">
    <property type="component" value="Unassembled WGS sequence"/>
</dbReference>
<dbReference type="AlphaFoldDB" id="A0A376BY33"/>
<gene>
    <name evidence="1" type="ORF">NCTC11661_00207</name>
</gene>
<organism evidence="1 2">
    <name type="scientific">Bergeyella zoohelcum</name>
    <dbReference type="NCBI Taxonomy" id="1015"/>
    <lineage>
        <taxon>Bacteria</taxon>
        <taxon>Pseudomonadati</taxon>
        <taxon>Bacteroidota</taxon>
        <taxon>Flavobacteriia</taxon>
        <taxon>Flavobacteriales</taxon>
        <taxon>Weeksellaceae</taxon>
        <taxon>Bergeyella</taxon>
    </lineage>
</organism>
<name>A0A376BY33_9FLAO</name>
<evidence type="ECO:0000313" key="1">
    <source>
        <dbReference type="EMBL" id="SSZ46563.1"/>
    </source>
</evidence>
<dbReference type="EMBL" id="UFTJ01000001">
    <property type="protein sequence ID" value="SSZ46563.1"/>
    <property type="molecule type" value="Genomic_DNA"/>
</dbReference>
<evidence type="ECO:0008006" key="3">
    <source>
        <dbReference type="Google" id="ProtNLM"/>
    </source>
</evidence>
<evidence type="ECO:0000313" key="2">
    <source>
        <dbReference type="Proteomes" id="UP000255515"/>
    </source>
</evidence>
<dbReference type="PROSITE" id="PS51257">
    <property type="entry name" value="PROKAR_LIPOPROTEIN"/>
    <property type="match status" value="1"/>
</dbReference>